<proteinExistence type="predicted"/>
<organism evidence="1 2">
    <name type="scientific">Romanomermis culicivorax</name>
    <name type="common">Nematode worm</name>
    <dbReference type="NCBI Taxonomy" id="13658"/>
    <lineage>
        <taxon>Eukaryota</taxon>
        <taxon>Metazoa</taxon>
        <taxon>Ecdysozoa</taxon>
        <taxon>Nematoda</taxon>
        <taxon>Enoplea</taxon>
        <taxon>Dorylaimia</taxon>
        <taxon>Mermithida</taxon>
        <taxon>Mermithoidea</taxon>
        <taxon>Mermithidae</taxon>
        <taxon>Romanomermis</taxon>
    </lineage>
</organism>
<dbReference type="AlphaFoldDB" id="A0A915L6X0"/>
<sequence length="67" mass="6987">MVVAMADIRAVGSRDVAVSCSDVEDGVAGSTSIGGRGGSGTLNTNFRGFFKASKRFWISALCCNRLI</sequence>
<keyword evidence="1" id="KW-1185">Reference proteome</keyword>
<name>A0A915L6X0_ROMCU</name>
<reference evidence="2" key="1">
    <citation type="submission" date="2022-11" db="UniProtKB">
        <authorList>
            <consortium name="WormBaseParasite"/>
        </authorList>
    </citation>
    <scope>IDENTIFICATION</scope>
</reference>
<dbReference type="Proteomes" id="UP000887565">
    <property type="component" value="Unplaced"/>
</dbReference>
<dbReference type="WBParaSite" id="nRc.2.0.1.t46248-RA">
    <property type="protein sequence ID" value="nRc.2.0.1.t46248-RA"/>
    <property type="gene ID" value="nRc.2.0.1.g46248"/>
</dbReference>
<evidence type="ECO:0000313" key="2">
    <source>
        <dbReference type="WBParaSite" id="nRc.2.0.1.t46248-RA"/>
    </source>
</evidence>
<protein>
    <submittedName>
        <fullName evidence="2">Uncharacterized protein</fullName>
    </submittedName>
</protein>
<accession>A0A915L6X0</accession>
<evidence type="ECO:0000313" key="1">
    <source>
        <dbReference type="Proteomes" id="UP000887565"/>
    </source>
</evidence>